<dbReference type="GO" id="GO:0008270">
    <property type="term" value="F:zinc ion binding"/>
    <property type="evidence" value="ECO:0007669"/>
    <property type="project" value="UniProtKB-KW"/>
</dbReference>
<dbReference type="InterPro" id="IPR013083">
    <property type="entry name" value="Znf_RING/FYVE/PHD"/>
</dbReference>
<dbReference type="SUPFAM" id="SSF57850">
    <property type="entry name" value="RING/U-box"/>
    <property type="match status" value="1"/>
</dbReference>
<keyword evidence="7" id="KW-1185">Reference proteome</keyword>
<dbReference type="AlphaFoldDB" id="A0A9N9R4F3"/>
<proteinExistence type="predicted"/>
<reference evidence="6" key="2">
    <citation type="submission" date="2022-10" db="EMBL/GenBank/DDBJ databases">
        <authorList>
            <consortium name="ENA_rothamsted_submissions"/>
            <consortium name="culmorum"/>
            <person name="King R."/>
        </authorList>
    </citation>
    <scope>NUCLEOTIDE SEQUENCE</scope>
</reference>
<keyword evidence="2" id="KW-0862">Zinc</keyword>
<evidence type="ECO:0000256" key="4">
    <source>
        <dbReference type="SAM" id="Phobius"/>
    </source>
</evidence>
<evidence type="ECO:0000256" key="3">
    <source>
        <dbReference type="SAM" id="MobiDB-lite"/>
    </source>
</evidence>
<evidence type="ECO:0000256" key="2">
    <source>
        <dbReference type="ARBA" id="ARBA00022833"/>
    </source>
</evidence>
<feature type="region of interest" description="Disordered" evidence="3">
    <location>
        <begin position="80"/>
        <end position="111"/>
    </location>
</feature>
<dbReference type="GO" id="GO:0061630">
    <property type="term" value="F:ubiquitin protein ligase activity"/>
    <property type="evidence" value="ECO:0007669"/>
    <property type="project" value="TreeGrafter"/>
</dbReference>
<evidence type="ECO:0000259" key="5">
    <source>
        <dbReference type="SMART" id="SM00184"/>
    </source>
</evidence>
<keyword evidence="4" id="KW-0472">Membrane</keyword>
<dbReference type="OrthoDB" id="8062037at2759"/>
<accession>A0A9N9R4F3</accession>
<dbReference type="SMART" id="SM00184">
    <property type="entry name" value="RING"/>
    <property type="match status" value="1"/>
</dbReference>
<evidence type="ECO:0000313" key="7">
    <source>
        <dbReference type="Proteomes" id="UP001153714"/>
    </source>
</evidence>
<dbReference type="GO" id="GO:0005737">
    <property type="term" value="C:cytoplasm"/>
    <property type="evidence" value="ECO:0007669"/>
    <property type="project" value="TreeGrafter"/>
</dbReference>
<keyword evidence="1" id="KW-0863">Zinc-finger</keyword>
<dbReference type="InterPro" id="IPR001841">
    <property type="entry name" value="Znf_RING"/>
</dbReference>
<dbReference type="Proteomes" id="UP001153714">
    <property type="component" value="Chromosome 20"/>
</dbReference>
<evidence type="ECO:0000256" key="1">
    <source>
        <dbReference type="ARBA" id="ARBA00022771"/>
    </source>
</evidence>
<dbReference type="EMBL" id="OU893351">
    <property type="protein sequence ID" value="CAG9789838.1"/>
    <property type="molecule type" value="Genomic_DNA"/>
</dbReference>
<dbReference type="CDD" id="cd16454">
    <property type="entry name" value="RING-H2_PA-TM-RING"/>
    <property type="match status" value="1"/>
</dbReference>
<evidence type="ECO:0000313" key="6">
    <source>
        <dbReference type="EMBL" id="CAG9789838.1"/>
    </source>
</evidence>
<feature type="domain" description="RING-type" evidence="5">
    <location>
        <begin position="256"/>
        <end position="296"/>
    </location>
</feature>
<protein>
    <recommendedName>
        <fullName evidence="5">RING-type domain-containing protein</fullName>
    </recommendedName>
</protein>
<dbReference type="Pfam" id="PF13639">
    <property type="entry name" value="zf-RING_2"/>
    <property type="match status" value="1"/>
</dbReference>
<dbReference type="InterPro" id="IPR051826">
    <property type="entry name" value="E3_ubiquitin-ligase_domain"/>
</dbReference>
<name>A0A9N9R4F3_9NEOP</name>
<dbReference type="PANTHER" id="PTHR22765:SF416">
    <property type="entry name" value="E3 UBIQUITIN-PROTEIN LIGASE GODZILLA"/>
    <property type="match status" value="1"/>
</dbReference>
<keyword evidence="4" id="KW-0812">Transmembrane</keyword>
<keyword evidence="4" id="KW-1133">Transmembrane helix</keyword>
<reference evidence="6" key="1">
    <citation type="submission" date="2021-12" db="EMBL/GenBank/DDBJ databases">
        <authorList>
            <person name="King R."/>
        </authorList>
    </citation>
    <scope>NUCLEOTIDE SEQUENCE</scope>
</reference>
<dbReference type="Gene3D" id="3.30.40.10">
    <property type="entry name" value="Zinc/RING finger domain, C3HC4 (zinc finger)"/>
    <property type="match status" value="1"/>
</dbReference>
<gene>
    <name evidence="6" type="ORF">DIATSA_LOCUS7543</name>
</gene>
<dbReference type="PANTHER" id="PTHR22765">
    <property type="entry name" value="RING FINGER AND PROTEASE ASSOCIATED DOMAIN-CONTAINING"/>
    <property type="match status" value="1"/>
</dbReference>
<feature type="transmembrane region" description="Helical" evidence="4">
    <location>
        <begin position="18"/>
        <end position="37"/>
    </location>
</feature>
<dbReference type="GO" id="GO:0006511">
    <property type="term" value="P:ubiquitin-dependent protein catabolic process"/>
    <property type="evidence" value="ECO:0007669"/>
    <property type="project" value="TreeGrafter"/>
</dbReference>
<keyword evidence="1" id="KW-0479">Metal-binding</keyword>
<sequence length="301" mass="33502">MNVREEDRQKNSCPSRGLGLAAAAIGVGVGAALYYFFSKRPENPEAGGSTTQWSCEQPHAFNILHDDEDNSYITISENSTTDTSMYTSEDSDNEINGTFNKESSYDEESSYDDESNTIFPWWHCPNSSSVTSSDSENLTYSVDETSNDENLTYSMEGTSNYSNQSVNSMVDSPLASGYQNSSSINILPADYDVTNSPTDLDTLDYDVTDSSLGVPDGGMLPQSPLRNLFNSLGSYISPRRSHHIRTRERSWSLEECSICFDVILKDQQVTTLPCTHHFHSECITPWLQEQQTCPNCRKAAE</sequence>
<organism evidence="6 7">
    <name type="scientific">Diatraea saccharalis</name>
    <name type="common">sugarcane borer</name>
    <dbReference type="NCBI Taxonomy" id="40085"/>
    <lineage>
        <taxon>Eukaryota</taxon>
        <taxon>Metazoa</taxon>
        <taxon>Ecdysozoa</taxon>
        <taxon>Arthropoda</taxon>
        <taxon>Hexapoda</taxon>
        <taxon>Insecta</taxon>
        <taxon>Pterygota</taxon>
        <taxon>Neoptera</taxon>
        <taxon>Endopterygota</taxon>
        <taxon>Lepidoptera</taxon>
        <taxon>Glossata</taxon>
        <taxon>Ditrysia</taxon>
        <taxon>Pyraloidea</taxon>
        <taxon>Crambidae</taxon>
        <taxon>Crambinae</taxon>
        <taxon>Diatraea</taxon>
    </lineage>
</organism>
<feature type="compositionally biased region" description="Polar residues" evidence="3">
    <location>
        <begin position="80"/>
        <end position="101"/>
    </location>
</feature>